<dbReference type="Proteomes" id="UP000634455">
    <property type="component" value="Unassembled WGS sequence"/>
</dbReference>
<gene>
    <name evidence="1" type="ORF">GCM10008927_18800</name>
</gene>
<evidence type="ECO:0000313" key="1">
    <source>
        <dbReference type="EMBL" id="GHA53248.1"/>
    </source>
</evidence>
<proteinExistence type="predicted"/>
<protein>
    <submittedName>
        <fullName evidence="1">Uncharacterized protein</fullName>
    </submittedName>
</protein>
<accession>A0ABQ3D6J9</accession>
<organism evidence="1 2">
    <name type="scientific">Paramylibacter ulvae</name>
    <dbReference type="NCBI Taxonomy" id="1651968"/>
    <lineage>
        <taxon>Bacteria</taxon>
        <taxon>Pseudomonadati</taxon>
        <taxon>Pseudomonadota</taxon>
        <taxon>Alphaproteobacteria</taxon>
        <taxon>Rhodobacterales</taxon>
        <taxon>Paracoccaceae</taxon>
        <taxon>Paramylibacter</taxon>
    </lineage>
</organism>
<sequence>MDISAPALKMTHPLAVRGTRDSADLMGLRHKISARIQAGTRIITSIAIPDMMAHPDGYFVCYPDHSAANACDAM</sequence>
<dbReference type="EMBL" id="BMZF01000004">
    <property type="protein sequence ID" value="GHA53248.1"/>
    <property type="molecule type" value="Genomic_DNA"/>
</dbReference>
<evidence type="ECO:0000313" key="2">
    <source>
        <dbReference type="Proteomes" id="UP000634455"/>
    </source>
</evidence>
<name>A0ABQ3D6J9_9RHOB</name>
<comment type="caution">
    <text evidence="1">The sequence shown here is derived from an EMBL/GenBank/DDBJ whole genome shotgun (WGS) entry which is preliminary data.</text>
</comment>
<reference evidence="2" key="1">
    <citation type="journal article" date="2019" name="Int. J. Syst. Evol. Microbiol.">
        <title>The Global Catalogue of Microorganisms (GCM) 10K type strain sequencing project: providing services to taxonomists for standard genome sequencing and annotation.</title>
        <authorList>
            <consortium name="The Broad Institute Genomics Platform"/>
            <consortium name="The Broad Institute Genome Sequencing Center for Infectious Disease"/>
            <person name="Wu L."/>
            <person name="Ma J."/>
        </authorList>
    </citation>
    <scope>NUCLEOTIDE SEQUENCE [LARGE SCALE GENOMIC DNA]</scope>
    <source>
        <strain evidence="2">KCTC 32465</strain>
    </source>
</reference>
<keyword evidence="2" id="KW-1185">Reference proteome</keyword>